<gene>
    <name evidence="1" type="ORF">QNI19_27125</name>
</gene>
<dbReference type="RefSeq" id="WP_314001604.1">
    <property type="nucleotide sequence ID" value="NZ_JASJOT010000024.1"/>
</dbReference>
<proteinExistence type="predicted"/>
<sequence>MKSNLQVRSKGTMLPDIHIWVSWVDLGKMWVGCNELIIRLGKMGRIFGR</sequence>
<accession>A0ABT7CSA8</accession>
<protein>
    <submittedName>
        <fullName evidence="1">Uncharacterized protein</fullName>
    </submittedName>
</protein>
<organism evidence="1 2">
    <name type="scientific">Xanthocytophaga flava</name>
    <dbReference type="NCBI Taxonomy" id="3048013"/>
    <lineage>
        <taxon>Bacteria</taxon>
        <taxon>Pseudomonadati</taxon>
        <taxon>Bacteroidota</taxon>
        <taxon>Cytophagia</taxon>
        <taxon>Cytophagales</taxon>
        <taxon>Rhodocytophagaceae</taxon>
        <taxon>Xanthocytophaga</taxon>
    </lineage>
</organism>
<dbReference type="EMBL" id="JASJOT010000024">
    <property type="protein sequence ID" value="MDJ1496635.1"/>
    <property type="molecule type" value="Genomic_DNA"/>
</dbReference>
<keyword evidence="2" id="KW-1185">Reference proteome</keyword>
<reference evidence="1 2" key="1">
    <citation type="submission" date="2023-05" db="EMBL/GenBank/DDBJ databases">
        <authorList>
            <person name="Zhang X."/>
        </authorList>
    </citation>
    <scope>NUCLEOTIDE SEQUENCE [LARGE SCALE GENOMIC DNA]</scope>
    <source>
        <strain evidence="1 2">DM2B3-1</strain>
    </source>
</reference>
<comment type="caution">
    <text evidence="1">The sequence shown here is derived from an EMBL/GenBank/DDBJ whole genome shotgun (WGS) entry which is preliminary data.</text>
</comment>
<dbReference type="Proteomes" id="UP001228581">
    <property type="component" value="Unassembled WGS sequence"/>
</dbReference>
<evidence type="ECO:0000313" key="1">
    <source>
        <dbReference type="EMBL" id="MDJ1496635.1"/>
    </source>
</evidence>
<evidence type="ECO:0000313" key="2">
    <source>
        <dbReference type="Proteomes" id="UP001228581"/>
    </source>
</evidence>
<name>A0ABT7CSA8_9BACT</name>